<dbReference type="InterPro" id="IPR011011">
    <property type="entry name" value="Znf_FYVE_PHD"/>
</dbReference>
<keyword evidence="3" id="KW-1185">Reference proteome</keyword>
<organism evidence="2 3">
    <name type="scientific">Aphanomyces euteiches</name>
    <dbReference type="NCBI Taxonomy" id="100861"/>
    <lineage>
        <taxon>Eukaryota</taxon>
        <taxon>Sar</taxon>
        <taxon>Stramenopiles</taxon>
        <taxon>Oomycota</taxon>
        <taxon>Saprolegniomycetes</taxon>
        <taxon>Saprolegniales</taxon>
        <taxon>Verrucalvaceae</taxon>
        <taxon>Aphanomyces</taxon>
    </lineage>
</organism>
<gene>
    <name evidence="2" type="ORF">Ae201684_017457</name>
</gene>
<dbReference type="InterPro" id="IPR052727">
    <property type="entry name" value="Rab4/Rab5_effector"/>
</dbReference>
<accession>A0A6G0W940</accession>
<dbReference type="EMBL" id="VJMJ01000297">
    <property type="protein sequence ID" value="KAF0723682.1"/>
    <property type="molecule type" value="Genomic_DNA"/>
</dbReference>
<dbReference type="Pfam" id="PF01852">
    <property type="entry name" value="START"/>
    <property type="match status" value="1"/>
</dbReference>
<dbReference type="InterPro" id="IPR023393">
    <property type="entry name" value="START-like_dom_sf"/>
</dbReference>
<dbReference type="InterPro" id="IPR002913">
    <property type="entry name" value="START_lipid-bd_dom"/>
</dbReference>
<protein>
    <recommendedName>
        <fullName evidence="1">START domain-containing protein</fullName>
    </recommendedName>
</protein>
<dbReference type="Proteomes" id="UP000481153">
    <property type="component" value="Unassembled WGS sequence"/>
</dbReference>
<comment type="caution">
    <text evidence="2">The sequence shown here is derived from an EMBL/GenBank/DDBJ whole genome shotgun (WGS) entry which is preliminary data.</text>
</comment>
<proteinExistence type="predicted"/>
<evidence type="ECO:0000259" key="1">
    <source>
        <dbReference type="PROSITE" id="PS50848"/>
    </source>
</evidence>
<evidence type="ECO:0000313" key="2">
    <source>
        <dbReference type="EMBL" id="KAF0723682.1"/>
    </source>
</evidence>
<dbReference type="PROSITE" id="PS50848">
    <property type="entry name" value="START"/>
    <property type="match status" value="1"/>
</dbReference>
<sequence>MSPPASSLSVSLTPDQQAVFEYQAVKASKELVKFSQLDHKYIAQLSSQANNKTTVETCMSDGAVCARIVVQATLSEIAKLYLPTDHASFQEYSQRLYPGTVIEAQHVQTLRASRKRQLTAIRWTAWHVAPIVQPRDFVVLEHNHDCSYRGQKGWVQSQHSLPSIQSPHFPEYVRGNVVRAGVVCLEVPCRPGWVQVTQIAQLDLKGALPPWLGRLAATKFAQSIQNLPHRVDEARLSAMDLALPERSLPSLGETTCGRCQKHCRAPREHCRKCGFIACIDCSAVYSLRVEQGVDFHVRLCRHCVQTCTSATNKKEDCDESYAVMKTTSSIFRPSRGCGYPIAEPSMPVRASQPFKRYVLL</sequence>
<dbReference type="AlphaFoldDB" id="A0A6G0W940"/>
<feature type="domain" description="START" evidence="1">
    <location>
        <begin position="13"/>
        <end position="212"/>
    </location>
</feature>
<name>A0A6G0W940_9STRA</name>
<dbReference type="Gene3D" id="3.30.530.20">
    <property type="match status" value="1"/>
</dbReference>
<reference evidence="2 3" key="1">
    <citation type="submission" date="2019-07" db="EMBL/GenBank/DDBJ databases">
        <title>Genomics analysis of Aphanomyces spp. identifies a new class of oomycete effector associated with host adaptation.</title>
        <authorList>
            <person name="Gaulin E."/>
        </authorList>
    </citation>
    <scope>NUCLEOTIDE SEQUENCE [LARGE SCALE GENOMIC DNA]</scope>
    <source>
        <strain evidence="2 3">ATCC 201684</strain>
    </source>
</reference>
<dbReference type="SUPFAM" id="SSF57903">
    <property type="entry name" value="FYVE/PHD zinc finger"/>
    <property type="match status" value="1"/>
</dbReference>
<evidence type="ECO:0000313" key="3">
    <source>
        <dbReference type="Proteomes" id="UP000481153"/>
    </source>
</evidence>
<dbReference type="VEuPathDB" id="FungiDB:AeMF1_003840"/>
<dbReference type="SUPFAM" id="SSF55961">
    <property type="entry name" value="Bet v1-like"/>
    <property type="match status" value="1"/>
</dbReference>
<dbReference type="GO" id="GO:0008289">
    <property type="term" value="F:lipid binding"/>
    <property type="evidence" value="ECO:0007669"/>
    <property type="project" value="InterPro"/>
</dbReference>
<dbReference type="PANTHER" id="PTHR13510:SF44">
    <property type="entry name" value="RABENOSYN-5"/>
    <property type="match status" value="1"/>
</dbReference>
<dbReference type="PANTHER" id="PTHR13510">
    <property type="entry name" value="FYVE-FINGER-CONTAINING RAB5 EFFECTOR PROTEIN RABENOSYN-5-RELATED"/>
    <property type="match status" value="1"/>
</dbReference>